<dbReference type="InterPro" id="IPR016162">
    <property type="entry name" value="Ald_DH_N"/>
</dbReference>
<dbReference type="PROSITE" id="PS00687">
    <property type="entry name" value="ALDEHYDE_DEHYDR_GLU"/>
    <property type="match status" value="1"/>
</dbReference>
<sequence length="475" mass="51982">MNATSPLIITDAQLNASFSLIHEASRNDPAPSLALRRQRLDAMEALLRENSPAICAAISADFGHRSTHETQLLEIFPSLEGIRHVRNHLKSWMKPQRRSVSLWFQPGRAEIRPQPMGCVGIVTPWNYPLYLAIGPLTAAFAAGNRALIKMSEFTPSIATLFAELAARYFKADELAVVGGDHELAQAFTRLPFDHLLFTGSTAVGRQVMKAAAENLTPVTLELGGKSPAIIAPGYPIAKAAARIMAGKCLNAGQTCIAPDYVLLPAGEEENFIAAARAVVASSYPDLERNADYTAVVNLRHANRLRGYLDDAREKGARLVPLADATPNEVGPQRLAPTLVLNTNAQMRIMQEEIFGPLLPILSYTHIDEALSYVNAHDRPLALYLFDHDKARIDLVLDQTIAGGVTINDTILHIAQDELPFGGVGPSGMGHYHGREGFLTFSKQKPVFYQSRINGIGLFNPPYGKLFERLIKVLLR</sequence>
<evidence type="ECO:0000313" key="9">
    <source>
        <dbReference type="EMBL" id="MBK7415089.1"/>
    </source>
</evidence>
<dbReference type="InterPro" id="IPR016163">
    <property type="entry name" value="Ald_DH_C"/>
</dbReference>
<dbReference type="PIRSF" id="PIRSF036492">
    <property type="entry name" value="ALDH"/>
    <property type="match status" value="1"/>
</dbReference>
<evidence type="ECO:0000256" key="6">
    <source>
        <dbReference type="PROSITE-ProRule" id="PRU10007"/>
    </source>
</evidence>
<dbReference type="Gene3D" id="3.40.605.10">
    <property type="entry name" value="Aldehyde Dehydrogenase, Chain A, domain 1"/>
    <property type="match status" value="1"/>
</dbReference>
<dbReference type="InterPro" id="IPR012394">
    <property type="entry name" value="Aldehyde_DH_NAD(P)"/>
</dbReference>
<evidence type="ECO:0000256" key="3">
    <source>
        <dbReference type="ARBA" id="ARBA00023027"/>
    </source>
</evidence>
<feature type="domain" description="Aldehyde dehydrogenase" evidence="8">
    <location>
        <begin position="32"/>
        <end position="445"/>
    </location>
</feature>
<dbReference type="PANTHER" id="PTHR43570:SF20">
    <property type="entry name" value="ALDEHYDE DEHYDROGENASE ALDX-RELATED"/>
    <property type="match status" value="1"/>
</dbReference>
<feature type="active site" evidence="5 6">
    <location>
        <position position="221"/>
    </location>
</feature>
<dbReference type="GO" id="GO:0006081">
    <property type="term" value="P:aldehyde metabolic process"/>
    <property type="evidence" value="ECO:0007669"/>
    <property type="project" value="InterPro"/>
</dbReference>
<accession>A0A935JYW8</accession>
<proteinExistence type="inferred from homology"/>
<dbReference type="CDD" id="cd07133">
    <property type="entry name" value="ALDH_CALDH_CalB"/>
    <property type="match status" value="1"/>
</dbReference>
<comment type="caution">
    <text evidence="9">The sequence shown here is derived from an EMBL/GenBank/DDBJ whole genome shotgun (WGS) entry which is preliminary data.</text>
</comment>
<evidence type="ECO:0000256" key="1">
    <source>
        <dbReference type="ARBA" id="ARBA00009986"/>
    </source>
</evidence>
<dbReference type="EMBL" id="JADJMS010000016">
    <property type="protein sequence ID" value="MBK7415089.1"/>
    <property type="molecule type" value="Genomic_DNA"/>
</dbReference>
<evidence type="ECO:0000256" key="2">
    <source>
        <dbReference type="ARBA" id="ARBA00023002"/>
    </source>
</evidence>
<name>A0A935JYW8_9RHOO</name>
<keyword evidence="2 4" id="KW-0560">Oxidoreductase</keyword>
<dbReference type="GO" id="GO:0004029">
    <property type="term" value="F:aldehyde dehydrogenase (NAD+) activity"/>
    <property type="evidence" value="ECO:0007669"/>
    <property type="project" value="TreeGrafter"/>
</dbReference>
<dbReference type="AlphaFoldDB" id="A0A935JYW8"/>
<dbReference type="GO" id="GO:0005737">
    <property type="term" value="C:cytoplasm"/>
    <property type="evidence" value="ECO:0007669"/>
    <property type="project" value="TreeGrafter"/>
</dbReference>
<dbReference type="Gene3D" id="3.40.309.10">
    <property type="entry name" value="Aldehyde Dehydrogenase, Chain A, domain 2"/>
    <property type="match status" value="1"/>
</dbReference>
<evidence type="ECO:0000313" key="10">
    <source>
        <dbReference type="Proteomes" id="UP000739411"/>
    </source>
</evidence>
<gene>
    <name evidence="9" type="ORF">IPJ38_08250</name>
</gene>
<dbReference type="Proteomes" id="UP000739411">
    <property type="component" value="Unassembled WGS sequence"/>
</dbReference>
<dbReference type="InterPro" id="IPR015590">
    <property type="entry name" value="Aldehyde_DH_dom"/>
</dbReference>
<protein>
    <recommendedName>
        <fullName evidence="4">Aldehyde dehydrogenase</fullName>
    </recommendedName>
</protein>
<evidence type="ECO:0000259" key="8">
    <source>
        <dbReference type="Pfam" id="PF00171"/>
    </source>
</evidence>
<evidence type="ECO:0000256" key="7">
    <source>
        <dbReference type="RuleBase" id="RU003345"/>
    </source>
</evidence>
<comment type="similarity">
    <text evidence="1 4 7">Belongs to the aldehyde dehydrogenase family.</text>
</comment>
<organism evidence="9 10">
    <name type="scientific">Candidatus Dechloromonas phosphorivorans</name>
    <dbReference type="NCBI Taxonomy" id="2899244"/>
    <lineage>
        <taxon>Bacteria</taxon>
        <taxon>Pseudomonadati</taxon>
        <taxon>Pseudomonadota</taxon>
        <taxon>Betaproteobacteria</taxon>
        <taxon>Rhodocyclales</taxon>
        <taxon>Azonexaceae</taxon>
        <taxon>Dechloromonas</taxon>
    </lineage>
</organism>
<dbReference type="Pfam" id="PF00171">
    <property type="entry name" value="Aldedh"/>
    <property type="match status" value="1"/>
</dbReference>
<dbReference type="InterPro" id="IPR029510">
    <property type="entry name" value="Ald_DH_CS_GLU"/>
</dbReference>
<reference evidence="9 10" key="1">
    <citation type="submission" date="2020-10" db="EMBL/GenBank/DDBJ databases">
        <title>Connecting structure to function with the recovery of over 1000 high-quality activated sludge metagenome-assembled genomes encoding full-length rRNA genes using long-read sequencing.</title>
        <authorList>
            <person name="Singleton C.M."/>
            <person name="Petriglieri F."/>
            <person name="Kristensen J.M."/>
            <person name="Kirkegaard R.H."/>
            <person name="Michaelsen T.Y."/>
            <person name="Andersen M.H."/>
            <person name="Karst S.M."/>
            <person name="Dueholm M.S."/>
            <person name="Nielsen P.H."/>
            <person name="Albertsen M."/>
        </authorList>
    </citation>
    <scope>NUCLEOTIDE SEQUENCE [LARGE SCALE GENOMIC DNA]</scope>
    <source>
        <strain evidence="9">EsbW_18-Q3-R4-48_BATAC.463</strain>
    </source>
</reference>
<feature type="active site" evidence="5">
    <location>
        <position position="255"/>
    </location>
</feature>
<dbReference type="PANTHER" id="PTHR43570">
    <property type="entry name" value="ALDEHYDE DEHYDROGENASE"/>
    <property type="match status" value="1"/>
</dbReference>
<evidence type="ECO:0000256" key="4">
    <source>
        <dbReference type="PIRNR" id="PIRNR036492"/>
    </source>
</evidence>
<dbReference type="InterPro" id="IPR016161">
    <property type="entry name" value="Ald_DH/histidinol_DH"/>
</dbReference>
<evidence type="ECO:0000256" key="5">
    <source>
        <dbReference type="PIRSR" id="PIRSR036492-1"/>
    </source>
</evidence>
<dbReference type="SUPFAM" id="SSF53720">
    <property type="entry name" value="ALDH-like"/>
    <property type="match status" value="1"/>
</dbReference>
<keyword evidence="3" id="KW-0520">NAD</keyword>